<gene>
    <name evidence="1" type="ORF">HMPREF9450_01328</name>
</gene>
<dbReference type="Proteomes" id="UP000006008">
    <property type="component" value="Unassembled WGS sequence"/>
</dbReference>
<dbReference type="Gene3D" id="3.40.50.1110">
    <property type="entry name" value="SGNH hydrolase"/>
    <property type="match status" value="1"/>
</dbReference>
<dbReference type="InterPro" id="IPR036514">
    <property type="entry name" value="SGNH_hydro_sf"/>
</dbReference>
<dbReference type="AlphaFoldDB" id="G5H9L3"/>
<evidence type="ECO:0008006" key="3">
    <source>
        <dbReference type="Google" id="ProtNLM"/>
    </source>
</evidence>
<dbReference type="EMBL" id="ADLD01000013">
    <property type="protein sequence ID" value="EHB91279.1"/>
    <property type="molecule type" value="Genomic_DNA"/>
</dbReference>
<evidence type="ECO:0000313" key="2">
    <source>
        <dbReference type="Proteomes" id="UP000006008"/>
    </source>
</evidence>
<organism evidence="1 2">
    <name type="scientific">Alistipes indistinctus YIT 12060</name>
    <dbReference type="NCBI Taxonomy" id="742725"/>
    <lineage>
        <taxon>Bacteria</taxon>
        <taxon>Pseudomonadati</taxon>
        <taxon>Bacteroidota</taxon>
        <taxon>Bacteroidia</taxon>
        <taxon>Bacteroidales</taxon>
        <taxon>Rikenellaceae</taxon>
        <taxon>Alistipes</taxon>
    </lineage>
</organism>
<evidence type="ECO:0000313" key="1">
    <source>
        <dbReference type="EMBL" id="EHB91279.1"/>
    </source>
</evidence>
<name>G5H9L3_9BACT</name>
<dbReference type="PATRIC" id="fig|742725.3.peg.1404"/>
<protein>
    <recommendedName>
        <fullName evidence="3">SGNH hydrolase-type esterase domain-containing protein</fullName>
    </recommendedName>
</protein>
<dbReference type="SUPFAM" id="SSF52266">
    <property type="entry name" value="SGNH hydrolase"/>
    <property type="match status" value="1"/>
</dbReference>
<comment type="caution">
    <text evidence="1">The sequence shown here is derived from an EMBL/GenBank/DDBJ whole genome shotgun (WGS) entry which is preliminary data.</text>
</comment>
<accession>G5H9L3</accession>
<sequence>MSMEQGFLGRDFPDKSSGRFRIAVTGDSFVSGTLTMPYYTAFVEVLQKMLDSAGYRVEVLNCGVDGGARDYDIFKMIPCKIAPLQPDLISVS</sequence>
<reference evidence="1 2" key="1">
    <citation type="submission" date="2011-08" db="EMBL/GenBank/DDBJ databases">
        <title>The Genome Sequence of Alistipes indistinctus YIT 12060.</title>
        <authorList>
            <consortium name="The Broad Institute Genome Sequencing Platform"/>
            <person name="Earl A."/>
            <person name="Ward D."/>
            <person name="Feldgarden M."/>
            <person name="Gevers D."/>
            <person name="Morotomi M."/>
            <person name="Young S.K."/>
            <person name="Zeng Q."/>
            <person name="Gargeya S."/>
            <person name="Fitzgerald M."/>
            <person name="Haas B."/>
            <person name="Abouelleil A."/>
            <person name="Alvarado L."/>
            <person name="Arachchi H.M."/>
            <person name="Berlin A."/>
            <person name="Brown A."/>
            <person name="Chapman S.B."/>
            <person name="Chen Z."/>
            <person name="Dunbar C."/>
            <person name="Freedman E."/>
            <person name="Gearin G."/>
            <person name="Gellesch M."/>
            <person name="Goldberg J."/>
            <person name="Griggs A."/>
            <person name="Gujja S."/>
            <person name="Heiman D."/>
            <person name="Howarth C."/>
            <person name="Larson L."/>
            <person name="Lui A."/>
            <person name="MacDonald P.J.P."/>
            <person name="Montmayeur A."/>
            <person name="Murphy C."/>
            <person name="Neiman D."/>
            <person name="Pearson M."/>
            <person name="Priest M."/>
            <person name="Roberts A."/>
            <person name="Saif S."/>
            <person name="Shea T."/>
            <person name="Shenoy N."/>
            <person name="Sisk P."/>
            <person name="Stolte C."/>
            <person name="Sykes S."/>
            <person name="Wortman J."/>
            <person name="Nusbaum C."/>
            <person name="Birren B."/>
        </authorList>
    </citation>
    <scope>NUCLEOTIDE SEQUENCE [LARGE SCALE GENOMIC DNA]</scope>
    <source>
        <strain evidence="1 2">YIT 12060</strain>
    </source>
</reference>
<dbReference type="GO" id="GO:0016788">
    <property type="term" value="F:hydrolase activity, acting on ester bonds"/>
    <property type="evidence" value="ECO:0007669"/>
    <property type="project" value="UniProtKB-ARBA"/>
</dbReference>
<keyword evidence="2" id="KW-1185">Reference proteome</keyword>
<proteinExistence type="predicted"/>
<dbReference type="HOGENOM" id="CLU_2406822_0_0_10"/>